<dbReference type="RefSeq" id="WP_005393181.1">
    <property type="nucleotide sequence ID" value="NZ_GG667031.1"/>
</dbReference>
<reference evidence="2 3" key="1">
    <citation type="submission" date="2009-01" db="EMBL/GenBank/DDBJ databases">
        <authorList>
            <person name="Qin X."/>
            <person name="Bachman B."/>
            <person name="Battles P."/>
            <person name="Bell A."/>
            <person name="Bess C."/>
            <person name="Bickham C."/>
            <person name="Chaboub L."/>
            <person name="Chen D."/>
            <person name="Coyle M."/>
            <person name="Deiros D.R."/>
            <person name="Dinh H."/>
            <person name="Forbes L."/>
            <person name="Fowler G."/>
            <person name="Francisco L."/>
            <person name="Fu Q."/>
            <person name="Gubbala S."/>
            <person name="Hale W."/>
            <person name="Han Y."/>
            <person name="Hemphill L."/>
            <person name="Highlander S.K."/>
            <person name="Hirani K."/>
            <person name="Hogues M."/>
            <person name="Jackson L."/>
            <person name="Jakkamsetti A."/>
            <person name="Javaid M."/>
            <person name="Jiang H."/>
            <person name="Korchina V."/>
            <person name="Kovar C."/>
            <person name="Lara F."/>
            <person name="Lee S."/>
            <person name="Mata R."/>
            <person name="Mathew T."/>
            <person name="Moen C."/>
            <person name="Morales K."/>
            <person name="Munidasa M."/>
            <person name="Nazareth L."/>
            <person name="Ngo R."/>
            <person name="Nguyen L."/>
            <person name="Okwuonu G."/>
            <person name="Ongeri F."/>
            <person name="Patil S."/>
            <person name="Petrosino J."/>
            <person name="Pham C."/>
            <person name="Pham P."/>
            <person name="Pu L.-L."/>
            <person name="Puazo M."/>
            <person name="Raj R."/>
            <person name="Reid J."/>
            <person name="Rouhana J."/>
            <person name="Saada N."/>
            <person name="Shang Y."/>
            <person name="Simmons D."/>
            <person name="Thornton R."/>
            <person name="Warren J."/>
            <person name="Weissenberger G."/>
            <person name="Zhang J."/>
            <person name="Zhang L."/>
            <person name="Zhou C."/>
            <person name="Zhu D."/>
            <person name="Muzny D."/>
            <person name="Worley K."/>
            <person name="Gibbs R."/>
        </authorList>
    </citation>
    <scope>NUCLEOTIDE SEQUENCE [LARGE SCALE GENOMIC DNA]</scope>
    <source>
        <strain evidence="2 3">ATCC 51866</strain>
    </source>
</reference>
<dbReference type="Proteomes" id="UP000006237">
    <property type="component" value="Unassembled WGS sequence"/>
</dbReference>
<keyword evidence="3" id="KW-1185">Reference proteome</keyword>
<organism evidence="2 3">
    <name type="scientific">Corynebacterium glucuronolyticum ATCC 51866</name>
    <dbReference type="NCBI Taxonomy" id="548478"/>
    <lineage>
        <taxon>Bacteria</taxon>
        <taxon>Bacillati</taxon>
        <taxon>Actinomycetota</taxon>
        <taxon>Actinomycetes</taxon>
        <taxon>Mycobacteriales</taxon>
        <taxon>Corynebacteriaceae</taxon>
        <taxon>Corynebacterium</taxon>
    </lineage>
</organism>
<keyword evidence="1" id="KW-0812">Transmembrane</keyword>
<sequence length="150" mass="15746">MSPRETSGPSSSITVFFRWIPFVATKKLRNSTLIDYLGSTMPLGVMLILVVYTYLGQRSAPGGLLAASIALAFTVGVHWWKRSAGLSILGGTLLYMLLVNLVFQASFALSHSAANSSGVSRVASTSGKSSYVSGCGTVSRGIAGLPWATP</sequence>
<dbReference type="Pfam" id="PF05437">
    <property type="entry name" value="AzlD"/>
    <property type="match status" value="1"/>
</dbReference>
<keyword evidence="1" id="KW-1133">Transmembrane helix</keyword>
<proteinExistence type="predicted"/>
<keyword evidence="1" id="KW-0472">Membrane</keyword>
<feature type="transmembrane region" description="Helical" evidence="1">
    <location>
        <begin position="62"/>
        <end position="80"/>
    </location>
</feature>
<feature type="transmembrane region" description="Helical" evidence="1">
    <location>
        <begin position="36"/>
        <end position="55"/>
    </location>
</feature>
<feature type="transmembrane region" description="Helical" evidence="1">
    <location>
        <begin position="86"/>
        <end position="103"/>
    </location>
</feature>
<evidence type="ECO:0000256" key="1">
    <source>
        <dbReference type="SAM" id="Phobius"/>
    </source>
</evidence>
<gene>
    <name evidence="2" type="ORF">HMPREF0293_0711</name>
</gene>
<dbReference type="InterPro" id="IPR008407">
    <property type="entry name" value="Brnchd-chn_aa_trnsp_AzlD"/>
</dbReference>
<accession>A0ABP2E109</accession>
<evidence type="ECO:0000313" key="3">
    <source>
        <dbReference type="Proteomes" id="UP000006237"/>
    </source>
</evidence>
<name>A0ABP2E109_9CORY</name>
<comment type="caution">
    <text evidence="2">The sequence shown here is derived from an EMBL/GenBank/DDBJ whole genome shotgun (WGS) entry which is preliminary data.</text>
</comment>
<dbReference type="EMBL" id="ACHF01000020">
    <property type="protein sequence ID" value="EEI63915.1"/>
    <property type="molecule type" value="Genomic_DNA"/>
</dbReference>
<protein>
    <submittedName>
        <fullName evidence="2">Branched-chain amino acid transport protein (AzlD)</fullName>
    </submittedName>
</protein>
<evidence type="ECO:0000313" key="2">
    <source>
        <dbReference type="EMBL" id="EEI63915.1"/>
    </source>
</evidence>